<gene>
    <name evidence="2" type="ORF">HLB23_21405</name>
</gene>
<evidence type="ECO:0000313" key="3">
    <source>
        <dbReference type="Proteomes" id="UP000586827"/>
    </source>
</evidence>
<name>A0A849C7V5_9NOCA</name>
<organism evidence="2 3">
    <name type="scientific">Nocardia uniformis</name>
    <dbReference type="NCBI Taxonomy" id="53432"/>
    <lineage>
        <taxon>Bacteria</taxon>
        <taxon>Bacillati</taxon>
        <taxon>Actinomycetota</taxon>
        <taxon>Actinomycetes</taxon>
        <taxon>Mycobacteriales</taxon>
        <taxon>Nocardiaceae</taxon>
        <taxon>Nocardia</taxon>
    </lineage>
</organism>
<feature type="chain" id="PRO_5039128194" evidence="1">
    <location>
        <begin position="24"/>
        <end position="303"/>
    </location>
</feature>
<keyword evidence="3" id="KW-1185">Reference proteome</keyword>
<evidence type="ECO:0000313" key="2">
    <source>
        <dbReference type="EMBL" id="NNH72385.1"/>
    </source>
</evidence>
<dbReference type="InterPro" id="IPR016130">
    <property type="entry name" value="Tyr_Pase_AS"/>
</dbReference>
<dbReference type="SUPFAM" id="SSF52799">
    <property type="entry name" value="(Phosphotyrosine protein) phosphatases II"/>
    <property type="match status" value="1"/>
</dbReference>
<proteinExistence type="predicted"/>
<dbReference type="RefSeq" id="WP_067519153.1">
    <property type="nucleotide sequence ID" value="NZ_JABELX010000007.1"/>
</dbReference>
<evidence type="ECO:0000256" key="1">
    <source>
        <dbReference type="SAM" id="SignalP"/>
    </source>
</evidence>
<sequence>MKVNSFVRLRVSLVSLITVAAAAAGVAATTLAPIAAAEPELTASARIELQGAVNVRDLGGYRTYDGERTKSGKMIRADALGKLTDADVAKLGTLKLQSVIDLRTQAEVEGLGADRLPPGVPLVARPIDDTGMFAKMFQAISSKDPAKQHELLGDGKAEQIMGDVYRSFFTPDSLSKFGQTVKDLAATNTATLFHCTAGKDRTGWLSYVVLRAIGVPESTAKQDYLLSNQYRAASDAALREQLKQGGYMENPDLLIPLQEVRNEYLDIALQTMEQKYGSFGKFLTNGLGLDPMTIAKLRKNLVS</sequence>
<dbReference type="InterPro" id="IPR026893">
    <property type="entry name" value="Tyr/Ser_Pase_IphP-type"/>
</dbReference>
<dbReference type="AlphaFoldDB" id="A0A849C7V5"/>
<dbReference type="Proteomes" id="UP000586827">
    <property type="component" value="Unassembled WGS sequence"/>
</dbReference>
<dbReference type="GO" id="GO:0004721">
    <property type="term" value="F:phosphoprotein phosphatase activity"/>
    <property type="evidence" value="ECO:0007669"/>
    <property type="project" value="InterPro"/>
</dbReference>
<reference evidence="2 3" key="1">
    <citation type="submission" date="2020-05" db="EMBL/GenBank/DDBJ databases">
        <title>MicrobeNet Type strains.</title>
        <authorList>
            <person name="Nicholson A.C."/>
        </authorList>
    </citation>
    <scope>NUCLEOTIDE SEQUENCE [LARGE SCALE GENOMIC DNA]</scope>
    <source>
        <strain evidence="2 3">JCM 3224</strain>
    </source>
</reference>
<keyword evidence="1" id="KW-0732">Signal</keyword>
<comment type="caution">
    <text evidence="2">The sequence shown here is derived from an EMBL/GenBank/DDBJ whole genome shotgun (WGS) entry which is preliminary data.</text>
</comment>
<accession>A0A849C7V5</accession>
<dbReference type="Pfam" id="PF13350">
    <property type="entry name" value="Y_phosphatase3"/>
    <property type="match status" value="1"/>
</dbReference>
<dbReference type="PROSITE" id="PS00383">
    <property type="entry name" value="TYR_PHOSPHATASE_1"/>
    <property type="match status" value="1"/>
</dbReference>
<dbReference type="Gene3D" id="3.90.190.10">
    <property type="entry name" value="Protein tyrosine phosphatase superfamily"/>
    <property type="match status" value="1"/>
</dbReference>
<feature type="signal peptide" evidence="1">
    <location>
        <begin position="1"/>
        <end position="23"/>
    </location>
</feature>
<protein>
    <submittedName>
        <fullName evidence="2">Tyrosine-protein phosphatase</fullName>
    </submittedName>
</protein>
<dbReference type="EMBL" id="JABELX010000007">
    <property type="protein sequence ID" value="NNH72385.1"/>
    <property type="molecule type" value="Genomic_DNA"/>
</dbReference>
<dbReference type="InterPro" id="IPR029021">
    <property type="entry name" value="Prot-tyrosine_phosphatase-like"/>
</dbReference>